<dbReference type="InterPro" id="IPR045534">
    <property type="entry name" value="DUF6428"/>
</dbReference>
<comment type="caution">
    <text evidence="1">The sequence shown here is derived from an EMBL/GenBank/DDBJ whole genome shotgun (WGS) entry which is preliminary data.</text>
</comment>
<evidence type="ECO:0000313" key="1">
    <source>
        <dbReference type="EMBL" id="TGL71490.1"/>
    </source>
</evidence>
<dbReference type="RefSeq" id="WP_100719752.1">
    <property type="nucleotide sequence ID" value="NZ_RQGI01000027.1"/>
</dbReference>
<evidence type="ECO:0000313" key="2">
    <source>
        <dbReference type="Proteomes" id="UP000297352"/>
    </source>
</evidence>
<dbReference type="Pfam" id="PF20001">
    <property type="entry name" value="DUF6428"/>
    <property type="match status" value="1"/>
</dbReference>
<accession>A0ABY2MP25</accession>
<gene>
    <name evidence="1" type="ORF">EHQ60_07725</name>
</gene>
<dbReference type="Proteomes" id="UP000297352">
    <property type="component" value="Unassembled WGS sequence"/>
</dbReference>
<organism evidence="1 2">
    <name type="scientific">Leptospira levettii</name>
    <dbReference type="NCBI Taxonomy" id="2023178"/>
    <lineage>
        <taxon>Bacteria</taxon>
        <taxon>Pseudomonadati</taxon>
        <taxon>Spirochaetota</taxon>
        <taxon>Spirochaetia</taxon>
        <taxon>Leptospirales</taxon>
        <taxon>Leptospiraceae</taxon>
        <taxon>Leptospira</taxon>
    </lineage>
</organism>
<reference evidence="2" key="1">
    <citation type="journal article" date="2019" name="PLoS Negl. Trop. Dis.">
        <title>Revisiting the worldwide diversity of Leptospira species in the environment.</title>
        <authorList>
            <person name="Vincent A.T."/>
            <person name="Schiettekatte O."/>
            <person name="Bourhy P."/>
            <person name="Veyrier F.J."/>
            <person name="Picardeau M."/>
        </authorList>
    </citation>
    <scope>NUCLEOTIDE SEQUENCE [LARGE SCALE GENOMIC DNA]</scope>
    <source>
        <strain evidence="2">201702449</strain>
    </source>
</reference>
<keyword evidence="2" id="KW-1185">Reference proteome</keyword>
<sequence>MNQSMTWHNFKKNLELYPDLQLTFLYQNQERIYPNYHITEFKLATIESVDCGGKYDTWKEIILQVLEPKEKVETELMNLKKVNSIFTKVSNLISIPDEAILRIEFGNSKSVMRQYFVSNLQIVGSELVMELVDGQTECKANESCGLEKSSNIPILKKEFVSTNPVAQNSCCNKKQTETNLEKVGCC</sequence>
<dbReference type="EMBL" id="RQGI01000027">
    <property type="protein sequence ID" value="TGL71490.1"/>
    <property type="molecule type" value="Genomic_DNA"/>
</dbReference>
<name>A0ABY2MP25_9LEPT</name>
<proteinExistence type="predicted"/>
<protein>
    <submittedName>
        <fullName evidence="1">Uncharacterized protein</fullName>
    </submittedName>
</protein>